<keyword evidence="6 10" id="KW-0067">ATP-binding</keyword>
<dbReference type="AlphaFoldDB" id="A0AA42BTN7"/>
<dbReference type="PANTHER" id="PTHR43790">
    <property type="entry name" value="CARBOHYDRATE TRANSPORT ATP-BINDING PROTEIN MG119-RELATED"/>
    <property type="match status" value="1"/>
</dbReference>
<dbReference type="EMBL" id="JANCLT010000007">
    <property type="protein sequence ID" value="MCP8969673.1"/>
    <property type="molecule type" value="Genomic_DNA"/>
</dbReference>
<name>A0AA42BTN7_9BACI</name>
<dbReference type="Proteomes" id="UP001156102">
    <property type="component" value="Unassembled WGS sequence"/>
</dbReference>
<sequence length="517" mass="56883">MGTEQLLQMTGIVKTFPGVKALKSVELNIRKGEVHALMGENGAGKSTLIKILTGVYHHDEGTIVLDGENVHFKAPIEAQHKGISTIYQEVSLIPYLSVTENIFIGREPVTRFGTIDWKKAHEAAEQVLFDMGISIDVKQPVHTYSTAIQQMVSIARAVSMKAKLVVMDEPTSSLDDKEVEVLFEVINKLKRDGVAIIFVSHRLDEIYTVCDRITVLRDGSYVGTWPIQELSQNQLIAYMIGKSEKEAAELTKMKETVDKSGGKVMVQLKGVKQGNRVADVSFELYEGEVLGLAGLLGSGRTETAKTIAGVTQPDEGTISYRSQPVRFASPSEAIAAGIAICTENRKAEGIIPNMSVRENITLASLKQFSRFGFVSRQKQDKVVNEFVKRMGIKTPNVDQKIKNLSGGNQQKVLLARWLAMNPSVLILDEPTRGIDVGAKSEIHTLISELSQQGLSILLISSEFDELIHNSDRVLVLREGEKIGELTGNQRTQDNIMRVIAEHSSHSELRGGESHARG</sequence>
<dbReference type="SMART" id="SM00382">
    <property type="entry name" value="AAA"/>
    <property type="match status" value="2"/>
</dbReference>
<keyword evidence="3" id="KW-1003">Cell membrane</keyword>
<comment type="caution">
    <text evidence="10">The sequence shown here is derived from an EMBL/GenBank/DDBJ whole genome shotgun (WGS) entry which is preliminary data.</text>
</comment>
<proteinExistence type="predicted"/>
<dbReference type="PROSITE" id="PS00211">
    <property type="entry name" value="ABC_TRANSPORTER_1"/>
    <property type="match status" value="1"/>
</dbReference>
<feature type="domain" description="ABC transporter" evidence="9">
    <location>
        <begin position="7"/>
        <end position="243"/>
    </location>
</feature>
<dbReference type="InterPro" id="IPR050107">
    <property type="entry name" value="ABC_carbohydrate_import_ATPase"/>
</dbReference>
<dbReference type="PANTHER" id="PTHR43790:SF9">
    <property type="entry name" value="GALACTOFURANOSE TRANSPORTER ATP-BINDING PROTEIN YTFR"/>
    <property type="match status" value="1"/>
</dbReference>
<dbReference type="InterPro" id="IPR003439">
    <property type="entry name" value="ABC_transporter-like_ATP-bd"/>
</dbReference>
<evidence type="ECO:0000256" key="7">
    <source>
        <dbReference type="ARBA" id="ARBA00022967"/>
    </source>
</evidence>
<dbReference type="GO" id="GO:0005886">
    <property type="term" value="C:plasma membrane"/>
    <property type="evidence" value="ECO:0007669"/>
    <property type="project" value="UniProtKB-SubCell"/>
</dbReference>
<dbReference type="Pfam" id="PF00005">
    <property type="entry name" value="ABC_tran"/>
    <property type="match status" value="2"/>
</dbReference>
<evidence type="ECO:0000256" key="3">
    <source>
        <dbReference type="ARBA" id="ARBA00022475"/>
    </source>
</evidence>
<evidence type="ECO:0000313" key="11">
    <source>
        <dbReference type="Proteomes" id="UP001156102"/>
    </source>
</evidence>
<gene>
    <name evidence="10" type="ORF">NK662_14170</name>
</gene>
<evidence type="ECO:0000256" key="1">
    <source>
        <dbReference type="ARBA" id="ARBA00004202"/>
    </source>
</evidence>
<evidence type="ECO:0000256" key="8">
    <source>
        <dbReference type="ARBA" id="ARBA00023136"/>
    </source>
</evidence>
<keyword evidence="5" id="KW-0547">Nucleotide-binding</keyword>
<dbReference type="PROSITE" id="PS50893">
    <property type="entry name" value="ABC_TRANSPORTER_2"/>
    <property type="match status" value="2"/>
</dbReference>
<dbReference type="InterPro" id="IPR017871">
    <property type="entry name" value="ABC_transporter-like_CS"/>
</dbReference>
<comment type="subcellular location">
    <subcellularLocation>
        <location evidence="1">Cell membrane</location>
        <topology evidence="1">Peripheral membrane protein</topology>
    </subcellularLocation>
</comment>
<dbReference type="InterPro" id="IPR003593">
    <property type="entry name" value="AAA+_ATPase"/>
</dbReference>
<accession>A0AA42BTN7</accession>
<dbReference type="CDD" id="cd03215">
    <property type="entry name" value="ABC_Carb_Monos_II"/>
    <property type="match status" value="1"/>
</dbReference>
<evidence type="ECO:0000313" key="10">
    <source>
        <dbReference type="EMBL" id="MCP8969673.1"/>
    </source>
</evidence>
<keyword evidence="4" id="KW-0677">Repeat</keyword>
<dbReference type="GO" id="GO:0016887">
    <property type="term" value="F:ATP hydrolysis activity"/>
    <property type="evidence" value="ECO:0007669"/>
    <property type="project" value="InterPro"/>
</dbReference>
<evidence type="ECO:0000256" key="6">
    <source>
        <dbReference type="ARBA" id="ARBA00022840"/>
    </source>
</evidence>
<dbReference type="SUPFAM" id="SSF52540">
    <property type="entry name" value="P-loop containing nucleoside triphosphate hydrolases"/>
    <property type="match status" value="2"/>
</dbReference>
<feature type="domain" description="ABC transporter" evidence="9">
    <location>
        <begin position="251"/>
        <end position="503"/>
    </location>
</feature>
<protein>
    <submittedName>
        <fullName evidence="10">Sugar ABC transporter ATP-binding protein</fullName>
    </submittedName>
</protein>
<reference evidence="10" key="1">
    <citation type="submission" date="2022-07" db="EMBL/GenBank/DDBJ databases">
        <authorList>
            <person name="Li W.-J."/>
            <person name="Deng Q.-Q."/>
        </authorList>
    </citation>
    <scope>NUCLEOTIDE SEQUENCE</scope>
    <source>
        <strain evidence="10">SYSU M60031</strain>
    </source>
</reference>
<dbReference type="InterPro" id="IPR027417">
    <property type="entry name" value="P-loop_NTPase"/>
</dbReference>
<evidence type="ECO:0000256" key="4">
    <source>
        <dbReference type="ARBA" id="ARBA00022737"/>
    </source>
</evidence>
<keyword evidence="8" id="KW-0472">Membrane</keyword>
<dbReference type="CDD" id="cd03216">
    <property type="entry name" value="ABC_Carb_Monos_I"/>
    <property type="match status" value="1"/>
</dbReference>
<evidence type="ECO:0000256" key="5">
    <source>
        <dbReference type="ARBA" id="ARBA00022741"/>
    </source>
</evidence>
<evidence type="ECO:0000259" key="9">
    <source>
        <dbReference type="PROSITE" id="PS50893"/>
    </source>
</evidence>
<dbReference type="GO" id="GO:0005524">
    <property type="term" value="F:ATP binding"/>
    <property type="evidence" value="ECO:0007669"/>
    <property type="project" value="UniProtKB-KW"/>
</dbReference>
<keyword evidence="11" id="KW-1185">Reference proteome</keyword>
<dbReference type="FunFam" id="3.40.50.300:FF:000127">
    <property type="entry name" value="Ribose import ATP-binding protein RbsA"/>
    <property type="match status" value="1"/>
</dbReference>
<dbReference type="Gene3D" id="3.40.50.300">
    <property type="entry name" value="P-loop containing nucleotide triphosphate hydrolases"/>
    <property type="match status" value="2"/>
</dbReference>
<organism evidence="10 11">
    <name type="scientific">Ectobacillus ponti</name>
    <dbReference type="NCBI Taxonomy" id="2961894"/>
    <lineage>
        <taxon>Bacteria</taxon>
        <taxon>Bacillati</taxon>
        <taxon>Bacillota</taxon>
        <taxon>Bacilli</taxon>
        <taxon>Bacillales</taxon>
        <taxon>Bacillaceae</taxon>
        <taxon>Ectobacillus</taxon>
    </lineage>
</organism>
<keyword evidence="7" id="KW-1278">Translocase</keyword>
<evidence type="ECO:0000256" key="2">
    <source>
        <dbReference type="ARBA" id="ARBA00022448"/>
    </source>
</evidence>
<keyword evidence="2" id="KW-0813">Transport</keyword>
<dbReference type="RefSeq" id="WP_254759595.1">
    <property type="nucleotide sequence ID" value="NZ_JANCLT010000007.1"/>
</dbReference>